<keyword evidence="1" id="KW-0472">Membrane</keyword>
<accession>A0A917H9U8</accession>
<keyword evidence="4" id="KW-1185">Reference proteome</keyword>
<evidence type="ECO:0000256" key="1">
    <source>
        <dbReference type="SAM" id="Phobius"/>
    </source>
</evidence>
<sequence>MDNKIALRNVDIGYSSLIILLLAEQLAVYLNLYLNQSFTGWEIGASIGALIVLAAGFFIPAGFSVVFVFLFIVSYLVWLTTYGSANILETMWLLFIPANILIAAFVKYRLIRTKQIVERLNDLSSKTPMIDLDTGLGNKEALADTLSKQANLAKRYGDKYDFSIAMFKIDFLPLVLESLGNERYSKFLIEIADTIQRQIRHEDTKFSIDAGRFVVLCPLTDRSFFPAVADRIKNAMININFEDKRGQPLRLVVRAAILGFENEQFDLYQHVDDVIATLERGTETDLVAEYI</sequence>
<evidence type="ECO:0000259" key="2">
    <source>
        <dbReference type="PROSITE" id="PS50887"/>
    </source>
</evidence>
<dbReference type="Pfam" id="PF00990">
    <property type="entry name" value="GGDEF"/>
    <property type="match status" value="1"/>
</dbReference>
<dbReference type="RefSeq" id="WP_188890076.1">
    <property type="nucleotide sequence ID" value="NZ_BMHY01000005.1"/>
</dbReference>
<dbReference type="Proteomes" id="UP000600247">
    <property type="component" value="Unassembled WGS sequence"/>
</dbReference>
<reference evidence="3 4" key="1">
    <citation type="journal article" date="2014" name="Int. J. Syst. Evol. Microbiol.">
        <title>Complete genome sequence of Corynebacterium casei LMG S-19264T (=DSM 44701T), isolated from a smear-ripened cheese.</title>
        <authorList>
            <consortium name="US DOE Joint Genome Institute (JGI-PGF)"/>
            <person name="Walter F."/>
            <person name="Albersmeier A."/>
            <person name="Kalinowski J."/>
            <person name="Ruckert C."/>
        </authorList>
    </citation>
    <scope>NUCLEOTIDE SEQUENCE [LARGE SCALE GENOMIC DNA]</scope>
    <source>
        <strain evidence="3 4">CGMCC 1.15286</strain>
    </source>
</reference>
<dbReference type="Gene3D" id="3.30.70.270">
    <property type="match status" value="1"/>
</dbReference>
<dbReference type="InterPro" id="IPR043128">
    <property type="entry name" value="Rev_trsase/Diguanyl_cyclase"/>
</dbReference>
<protein>
    <recommendedName>
        <fullName evidence="2">GGDEF domain-containing protein</fullName>
    </recommendedName>
</protein>
<proteinExistence type="predicted"/>
<dbReference type="SUPFAM" id="SSF55073">
    <property type="entry name" value="Nucleotide cyclase"/>
    <property type="match status" value="1"/>
</dbReference>
<comment type="caution">
    <text evidence="3">The sequence shown here is derived from an EMBL/GenBank/DDBJ whole genome shotgun (WGS) entry which is preliminary data.</text>
</comment>
<dbReference type="InterPro" id="IPR029787">
    <property type="entry name" value="Nucleotide_cyclase"/>
</dbReference>
<organism evidence="3 4">
    <name type="scientific">Paenibacillus radicis</name>
    <name type="common">ex Gao et al. 2016</name>
    <dbReference type="NCBI Taxonomy" id="1737354"/>
    <lineage>
        <taxon>Bacteria</taxon>
        <taxon>Bacillati</taxon>
        <taxon>Bacillota</taxon>
        <taxon>Bacilli</taxon>
        <taxon>Bacillales</taxon>
        <taxon>Paenibacillaceae</taxon>
        <taxon>Paenibacillus</taxon>
    </lineage>
</organism>
<dbReference type="EMBL" id="BMHY01000005">
    <property type="protein sequence ID" value="GGG72710.1"/>
    <property type="molecule type" value="Genomic_DNA"/>
</dbReference>
<dbReference type="AlphaFoldDB" id="A0A917H9U8"/>
<evidence type="ECO:0000313" key="4">
    <source>
        <dbReference type="Proteomes" id="UP000600247"/>
    </source>
</evidence>
<feature type="transmembrane region" description="Helical" evidence="1">
    <location>
        <begin position="46"/>
        <end position="78"/>
    </location>
</feature>
<feature type="domain" description="GGDEF" evidence="2">
    <location>
        <begin position="160"/>
        <end position="290"/>
    </location>
</feature>
<evidence type="ECO:0000313" key="3">
    <source>
        <dbReference type="EMBL" id="GGG72710.1"/>
    </source>
</evidence>
<dbReference type="SMART" id="SM00267">
    <property type="entry name" value="GGDEF"/>
    <property type="match status" value="1"/>
</dbReference>
<feature type="transmembrane region" description="Helical" evidence="1">
    <location>
        <begin position="12"/>
        <end position="34"/>
    </location>
</feature>
<gene>
    <name evidence="3" type="ORF">GCM10010918_30770</name>
</gene>
<keyword evidence="1" id="KW-0812">Transmembrane</keyword>
<name>A0A917H9U8_9BACL</name>
<feature type="transmembrane region" description="Helical" evidence="1">
    <location>
        <begin position="90"/>
        <end position="110"/>
    </location>
</feature>
<dbReference type="PROSITE" id="PS50887">
    <property type="entry name" value="GGDEF"/>
    <property type="match status" value="1"/>
</dbReference>
<keyword evidence="1" id="KW-1133">Transmembrane helix</keyword>
<dbReference type="InterPro" id="IPR000160">
    <property type="entry name" value="GGDEF_dom"/>
</dbReference>